<keyword evidence="6" id="KW-1185">Reference proteome</keyword>
<evidence type="ECO:0000256" key="2">
    <source>
        <dbReference type="ARBA" id="ARBA00038048"/>
    </source>
</evidence>
<dbReference type="InterPro" id="IPR032675">
    <property type="entry name" value="LRR_dom_sf"/>
</dbReference>
<evidence type="ECO:0000259" key="4">
    <source>
        <dbReference type="Pfam" id="PF03435"/>
    </source>
</evidence>
<comment type="subcellular location">
    <subcellularLocation>
        <location evidence="1">Cytoplasm</location>
        <location evidence="1">Cytoskeleton</location>
        <location evidence="1">Cilium axoneme</location>
    </subcellularLocation>
</comment>
<dbReference type="Pfam" id="PF03435">
    <property type="entry name" value="Sacchrp_dh_NADP"/>
    <property type="match status" value="1"/>
</dbReference>
<evidence type="ECO:0000256" key="1">
    <source>
        <dbReference type="ARBA" id="ARBA00004430"/>
    </source>
</evidence>
<dbReference type="EMBL" id="LHPF02000018">
    <property type="protein sequence ID" value="PSC70768.1"/>
    <property type="molecule type" value="Genomic_DNA"/>
</dbReference>
<dbReference type="PANTHER" id="PTHR12286:SF5">
    <property type="entry name" value="SACCHAROPINE DEHYDROGENASE-LIKE OXIDOREDUCTASE"/>
    <property type="match status" value="1"/>
</dbReference>
<evidence type="ECO:0000313" key="5">
    <source>
        <dbReference type="EMBL" id="PSC70768.1"/>
    </source>
</evidence>
<dbReference type="GO" id="GO:0005739">
    <property type="term" value="C:mitochondrion"/>
    <property type="evidence" value="ECO:0007669"/>
    <property type="project" value="TreeGrafter"/>
</dbReference>
<dbReference type="GO" id="GO:0005811">
    <property type="term" value="C:lipid droplet"/>
    <property type="evidence" value="ECO:0007669"/>
    <property type="project" value="TreeGrafter"/>
</dbReference>
<dbReference type="Gene3D" id="3.80.10.10">
    <property type="entry name" value="Ribonuclease Inhibitor"/>
    <property type="match status" value="1"/>
</dbReference>
<feature type="domain" description="Saccharopine dehydrogenase NADP binding" evidence="4">
    <location>
        <begin position="388"/>
        <end position="516"/>
    </location>
</feature>
<dbReference type="SUPFAM" id="SSF51735">
    <property type="entry name" value="NAD(P)-binding Rossmann-fold domains"/>
    <property type="match status" value="1"/>
</dbReference>
<sequence length="804" mass="85309">MVLDASSLQAPGAGQPGSRAGPDAEAGWRSMRAAVAAYAPGVTALRLARFDLHSRATARKQAELLALLAPRVQRVELRGCAIDAPLLTLLASWPAQQRVAIAGSCNWAKVAAAGTLQQMHGKISSLETAAADVAAVLPQLPALSRLAVDCQEAHLGGPPLLDVAGVLPELTALECVSLHGAATWAAEQHEFEGLVGALCELPRLQECSLSPLNGAALPASLAQLAGALTRLHLDCSGHAYTAADAERLRPGYAALWRLRACQELTLEDARAFMWPPAPAAVDLPVLRTLRLRRGDMPRDLLPPALFDAAALPALERLAVDMELSWQEAEEEEIGPAVGLPPCFASLTTLAHLELASCGLDEVPAEKARPVAAFSCAASRAMASREFDIVIFGASGFTGRHVAAEVVASGFTGKWALAGRGRAKLEGVAAALPERRAGVSAPGLVVADVADPESLAAMARSARVLINTVGPFRYWGEPVVKACVDAGTDYLDICGEPEFIEKVELQYSEAAAAAGCYVASAVGFDSVPGDLGIEYTLSLFKPPARCTLVESALTISGGAQGFRGHYPTYESAVAGFASAGELRKLRKEAEQKKGRVDLKVPGPKPPRQAGAAWDGRLNAWTFPFMGADASVIRRSMAARVKAGEPAANVAVVFTLPSRYYMTLWQGFGAAFSFLAGKPWGRRVLLQYPRMFSYGMFSHEGPSEQQMAETTFRFTNIAKGYSAGAPQSPGEEPDVEIITRISGPEPGYIACSIFIVQAAVTLLEERDKLPAPGVHTPASLLRRTTYIERLQRRGVKFEQLESAAVQ</sequence>
<dbReference type="InterPro" id="IPR036291">
    <property type="entry name" value="NAD(P)-bd_dom_sf"/>
</dbReference>
<dbReference type="Gene3D" id="3.40.50.720">
    <property type="entry name" value="NAD(P)-binding Rossmann-like Domain"/>
    <property type="match status" value="1"/>
</dbReference>
<dbReference type="InterPro" id="IPR005097">
    <property type="entry name" value="Sacchrp_dh_NADP-bd"/>
</dbReference>
<dbReference type="GO" id="GO:0005886">
    <property type="term" value="C:plasma membrane"/>
    <property type="evidence" value="ECO:0007669"/>
    <property type="project" value="TreeGrafter"/>
</dbReference>
<name>A0A2P6V9L1_9CHLO</name>
<dbReference type="GO" id="GO:0009247">
    <property type="term" value="P:glycolipid biosynthetic process"/>
    <property type="evidence" value="ECO:0007669"/>
    <property type="project" value="TreeGrafter"/>
</dbReference>
<proteinExistence type="inferred from homology"/>
<comment type="caution">
    <text evidence="5">The sequence shown here is derived from an EMBL/GenBank/DDBJ whole genome shotgun (WGS) entry which is preliminary data.</text>
</comment>
<comment type="similarity">
    <text evidence="2">Belongs to the saccharopine dehydrogenase family.</text>
</comment>
<dbReference type="AlphaFoldDB" id="A0A2P6V9L1"/>
<accession>A0A2P6V9L1</accession>
<feature type="region of interest" description="Disordered" evidence="3">
    <location>
        <begin position="1"/>
        <end position="25"/>
    </location>
</feature>
<dbReference type="PANTHER" id="PTHR12286">
    <property type="entry name" value="SACCHAROPINE DEHYDROGENASE-LIKE OXIDOREDUCTASE"/>
    <property type="match status" value="1"/>
</dbReference>
<dbReference type="OrthoDB" id="10268090at2759"/>
<gene>
    <name evidence="5" type="ORF">C2E20_5811</name>
</gene>
<protein>
    <submittedName>
        <fullName evidence="5">Saccharopine dehydrogenase-like oxidoreductase</fullName>
    </submittedName>
</protein>
<organism evidence="5 6">
    <name type="scientific">Micractinium conductrix</name>
    <dbReference type="NCBI Taxonomy" id="554055"/>
    <lineage>
        <taxon>Eukaryota</taxon>
        <taxon>Viridiplantae</taxon>
        <taxon>Chlorophyta</taxon>
        <taxon>core chlorophytes</taxon>
        <taxon>Trebouxiophyceae</taxon>
        <taxon>Chlorellales</taxon>
        <taxon>Chlorellaceae</taxon>
        <taxon>Chlorella clade</taxon>
        <taxon>Micractinium</taxon>
    </lineage>
</organism>
<dbReference type="InterPro" id="IPR051276">
    <property type="entry name" value="Saccharopine_DH-like_oxidrdct"/>
</dbReference>
<dbReference type="GO" id="GO:0005930">
    <property type="term" value="C:axoneme"/>
    <property type="evidence" value="ECO:0007669"/>
    <property type="project" value="UniProtKB-SubCell"/>
</dbReference>
<dbReference type="SUPFAM" id="SSF52047">
    <property type="entry name" value="RNI-like"/>
    <property type="match status" value="1"/>
</dbReference>
<evidence type="ECO:0000313" key="6">
    <source>
        <dbReference type="Proteomes" id="UP000239649"/>
    </source>
</evidence>
<dbReference type="Proteomes" id="UP000239649">
    <property type="component" value="Unassembled WGS sequence"/>
</dbReference>
<evidence type="ECO:0000256" key="3">
    <source>
        <dbReference type="SAM" id="MobiDB-lite"/>
    </source>
</evidence>
<reference evidence="5 6" key="1">
    <citation type="journal article" date="2018" name="Plant J.">
        <title>Genome sequences of Chlorella sorokiniana UTEX 1602 and Micractinium conductrix SAG 241.80: implications to maltose excretion by a green alga.</title>
        <authorList>
            <person name="Arriola M.B."/>
            <person name="Velmurugan N."/>
            <person name="Zhang Y."/>
            <person name="Plunkett M.H."/>
            <person name="Hondzo H."/>
            <person name="Barney B.M."/>
        </authorList>
    </citation>
    <scope>NUCLEOTIDE SEQUENCE [LARGE SCALE GENOMIC DNA]</scope>
    <source>
        <strain evidence="5 6">SAG 241.80</strain>
    </source>
</reference>